<organism evidence="2 3">
    <name type="scientific">Streptomyces cinereospinus</name>
    <dbReference type="NCBI Taxonomy" id="285561"/>
    <lineage>
        <taxon>Bacteria</taxon>
        <taxon>Bacillati</taxon>
        <taxon>Actinomycetota</taxon>
        <taxon>Actinomycetes</taxon>
        <taxon>Kitasatosporales</taxon>
        <taxon>Streptomycetaceae</taxon>
        <taxon>Streptomyces</taxon>
    </lineage>
</organism>
<dbReference type="Proteomes" id="UP001589709">
    <property type="component" value="Unassembled WGS sequence"/>
</dbReference>
<comment type="caution">
    <text evidence="2">The sequence shown here is derived from an EMBL/GenBank/DDBJ whole genome shotgun (WGS) entry which is preliminary data.</text>
</comment>
<feature type="region of interest" description="Disordered" evidence="1">
    <location>
        <begin position="1"/>
        <end position="24"/>
    </location>
</feature>
<evidence type="ECO:0000313" key="3">
    <source>
        <dbReference type="Proteomes" id="UP001589709"/>
    </source>
</evidence>
<protein>
    <submittedName>
        <fullName evidence="2">Uncharacterized protein</fullName>
    </submittedName>
</protein>
<keyword evidence="3" id="KW-1185">Reference proteome</keyword>
<reference evidence="2 3" key="1">
    <citation type="submission" date="2024-09" db="EMBL/GenBank/DDBJ databases">
        <authorList>
            <person name="Sun Q."/>
            <person name="Mori K."/>
        </authorList>
    </citation>
    <scope>NUCLEOTIDE SEQUENCE [LARGE SCALE GENOMIC DNA]</scope>
    <source>
        <strain evidence="2 3">JCM 6917</strain>
    </source>
</reference>
<feature type="region of interest" description="Disordered" evidence="1">
    <location>
        <begin position="39"/>
        <end position="109"/>
    </location>
</feature>
<dbReference type="RefSeq" id="WP_381347091.1">
    <property type="nucleotide sequence ID" value="NZ_JBHMCY010000031.1"/>
</dbReference>
<sequence>MARRIRITSATSVSDGAGNRYGHGQAVEVDDELAAAWIAAGHAEPDTGKPTSDGKGADKPVRQAADGRRRATRRAPRDTSAKAAGATDAEAAAVRGNDDDGSTGSSGDQ</sequence>
<dbReference type="EMBL" id="JBHMCY010000031">
    <property type="protein sequence ID" value="MFB9464525.1"/>
    <property type="molecule type" value="Genomic_DNA"/>
</dbReference>
<feature type="compositionally biased region" description="Basic and acidic residues" evidence="1">
    <location>
        <begin position="55"/>
        <end position="80"/>
    </location>
</feature>
<proteinExistence type="predicted"/>
<name>A0ABV5N2K2_9ACTN</name>
<feature type="compositionally biased region" description="Low complexity" evidence="1">
    <location>
        <begin position="81"/>
        <end position="93"/>
    </location>
</feature>
<evidence type="ECO:0000313" key="2">
    <source>
        <dbReference type="EMBL" id="MFB9464525.1"/>
    </source>
</evidence>
<gene>
    <name evidence="2" type="ORF">ACFF45_17865</name>
</gene>
<evidence type="ECO:0000256" key="1">
    <source>
        <dbReference type="SAM" id="MobiDB-lite"/>
    </source>
</evidence>
<accession>A0ABV5N2K2</accession>